<accession>A0A061FAK0</accession>
<keyword evidence="2" id="KW-1185">Reference proteome</keyword>
<gene>
    <name evidence="1" type="ORF">TCM_033225</name>
</gene>
<reference evidence="1 2" key="1">
    <citation type="journal article" date="2013" name="Genome Biol.">
        <title>The genome sequence of the most widely cultivated cacao type and its use to identify candidate genes regulating pod color.</title>
        <authorList>
            <person name="Motamayor J.C."/>
            <person name="Mockaitis K."/>
            <person name="Schmutz J."/>
            <person name="Haiminen N."/>
            <person name="Iii D.L."/>
            <person name="Cornejo O."/>
            <person name="Findley S.D."/>
            <person name="Zheng P."/>
            <person name="Utro F."/>
            <person name="Royaert S."/>
            <person name="Saski C."/>
            <person name="Jenkins J."/>
            <person name="Podicheti R."/>
            <person name="Zhao M."/>
            <person name="Scheffler B.E."/>
            <person name="Stack J.C."/>
            <person name="Feltus F.A."/>
            <person name="Mustiga G.M."/>
            <person name="Amores F."/>
            <person name="Phillips W."/>
            <person name="Marelli J.P."/>
            <person name="May G.D."/>
            <person name="Shapiro H."/>
            <person name="Ma J."/>
            <person name="Bustamante C.D."/>
            <person name="Schnell R.J."/>
            <person name="Main D."/>
            <person name="Gilbert D."/>
            <person name="Parida L."/>
            <person name="Kuhn D.N."/>
        </authorList>
    </citation>
    <scope>NUCLEOTIDE SEQUENCE [LARGE SCALE GENOMIC DNA]</scope>
    <source>
        <strain evidence="2">cv. Matina 1-6</strain>
    </source>
</reference>
<evidence type="ECO:0000313" key="1">
    <source>
        <dbReference type="EMBL" id="EOY14056.1"/>
    </source>
</evidence>
<proteinExistence type="predicted"/>
<protein>
    <submittedName>
        <fullName evidence="1">Uncharacterized protein</fullName>
    </submittedName>
</protein>
<dbReference type="AlphaFoldDB" id="A0A061FAK0"/>
<dbReference type="HOGENOM" id="CLU_2676095_0_0_1"/>
<evidence type="ECO:0000313" key="2">
    <source>
        <dbReference type="Proteomes" id="UP000026915"/>
    </source>
</evidence>
<name>A0A061FAK0_THECC</name>
<dbReference type="EMBL" id="CM001885">
    <property type="protein sequence ID" value="EOY14056.1"/>
    <property type="molecule type" value="Genomic_DNA"/>
</dbReference>
<sequence length="75" mass="8616">MCTPNMHKVISSCALPTCRFQYHRVHSLFAQAILSSTLPHPIMTGMCIPHIAHTDDYIYYTILTINTQHIYINII</sequence>
<dbReference type="Gramene" id="EOY14056">
    <property type="protein sequence ID" value="EOY14056"/>
    <property type="gene ID" value="TCM_033225"/>
</dbReference>
<organism evidence="1 2">
    <name type="scientific">Theobroma cacao</name>
    <name type="common">Cacao</name>
    <name type="synonym">Cocoa</name>
    <dbReference type="NCBI Taxonomy" id="3641"/>
    <lineage>
        <taxon>Eukaryota</taxon>
        <taxon>Viridiplantae</taxon>
        <taxon>Streptophyta</taxon>
        <taxon>Embryophyta</taxon>
        <taxon>Tracheophyta</taxon>
        <taxon>Spermatophyta</taxon>
        <taxon>Magnoliopsida</taxon>
        <taxon>eudicotyledons</taxon>
        <taxon>Gunneridae</taxon>
        <taxon>Pentapetalae</taxon>
        <taxon>rosids</taxon>
        <taxon>malvids</taxon>
        <taxon>Malvales</taxon>
        <taxon>Malvaceae</taxon>
        <taxon>Byttnerioideae</taxon>
        <taxon>Theobroma</taxon>
    </lineage>
</organism>
<dbReference type="Proteomes" id="UP000026915">
    <property type="component" value="Chromosome 7"/>
</dbReference>
<dbReference type="InParanoid" id="A0A061FAK0"/>